<organism evidence="1">
    <name type="scientific">marine sediment metagenome</name>
    <dbReference type="NCBI Taxonomy" id="412755"/>
    <lineage>
        <taxon>unclassified sequences</taxon>
        <taxon>metagenomes</taxon>
        <taxon>ecological metagenomes</taxon>
    </lineage>
</organism>
<protein>
    <submittedName>
        <fullName evidence="1">Uncharacterized protein</fullName>
    </submittedName>
</protein>
<dbReference type="AlphaFoldDB" id="A0A0F9GHF4"/>
<comment type="caution">
    <text evidence="1">The sequence shown here is derived from an EMBL/GenBank/DDBJ whole genome shotgun (WGS) entry which is preliminary data.</text>
</comment>
<feature type="non-terminal residue" evidence="1">
    <location>
        <position position="85"/>
    </location>
</feature>
<dbReference type="EMBL" id="LAZR01020135">
    <property type="protein sequence ID" value="KKL89991.1"/>
    <property type="molecule type" value="Genomic_DNA"/>
</dbReference>
<name>A0A0F9GHF4_9ZZZZ</name>
<sequence length="85" mass="10062">MRYDKYPIEYRQMFQKAAKVPVLMMFSSHGKAVAFRVELYKYRYAVRDALPKTKALYDTVMSIKMSIKDTVLKLQSKKAEFVEKL</sequence>
<gene>
    <name evidence="1" type="ORF">LCGC14_1909220</name>
</gene>
<accession>A0A0F9GHF4</accession>
<evidence type="ECO:0000313" key="1">
    <source>
        <dbReference type="EMBL" id="KKL89991.1"/>
    </source>
</evidence>
<reference evidence="1" key="1">
    <citation type="journal article" date="2015" name="Nature">
        <title>Complex archaea that bridge the gap between prokaryotes and eukaryotes.</title>
        <authorList>
            <person name="Spang A."/>
            <person name="Saw J.H."/>
            <person name="Jorgensen S.L."/>
            <person name="Zaremba-Niedzwiedzka K."/>
            <person name="Martijn J."/>
            <person name="Lind A.E."/>
            <person name="van Eijk R."/>
            <person name="Schleper C."/>
            <person name="Guy L."/>
            <person name="Ettema T.J."/>
        </authorList>
    </citation>
    <scope>NUCLEOTIDE SEQUENCE</scope>
</reference>
<proteinExistence type="predicted"/>